<reference evidence="3" key="1">
    <citation type="journal article" date="2019" name="Int. J. Syst. Evol. Microbiol.">
        <title>The Global Catalogue of Microorganisms (GCM) 10K type strain sequencing project: providing services to taxonomists for standard genome sequencing and annotation.</title>
        <authorList>
            <consortium name="The Broad Institute Genomics Platform"/>
            <consortium name="The Broad Institute Genome Sequencing Center for Infectious Disease"/>
            <person name="Wu L."/>
            <person name="Ma J."/>
        </authorList>
    </citation>
    <scope>NUCLEOTIDE SEQUENCE [LARGE SCALE GENOMIC DNA]</scope>
    <source>
        <strain evidence="3">JCM 17441</strain>
    </source>
</reference>
<comment type="caution">
    <text evidence="2">The sequence shown here is derived from an EMBL/GenBank/DDBJ whole genome shotgun (WGS) entry which is preliminary data.</text>
</comment>
<gene>
    <name evidence="2" type="ORF">GCM10022255_037560</name>
</gene>
<organism evidence="2 3">
    <name type="scientific">Dactylosporangium darangshiense</name>
    <dbReference type="NCBI Taxonomy" id="579108"/>
    <lineage>
        <taxon>Bacteria</taxon>
        <taxon>Bacillati</taxon>
        <taxon>Actinomycetota</taxon>
        <taxon>Actinomycetes</taxon>
        <taxon>Micromonosporales</taxon>
        <taxon>Micromonosporaceae</taxon>
        <taxon>Dactylosporangium</taxon>
    </lineage>
</organism>
<dbReference type="Proteomes" id="UP001500620">
    <property type="component" value="Unassembled WGS sequence"/>
</dbReference>
<evidence type="ECO:0000256" key="1">
    <source>
        <dbReference type="SAM" id="MobiDB-lite"/>
    </source>
</evidence>
<name>A0ABP8D913_9ACTN</name>
<sequence length="54" mass="6109">MARNREPRRSIRRYRRGMDDTDTFDPYEGAEDFDCGDLLADVAGNDVAPDAAED</sequence>
<proteinExistence type="predicted"/>
<keyword evidence="3" id="KW-1185">Reference proteome</keyword>
<accession>A0ABP8D913</accession>
<evidence type="ECO:0000313" key="3">
    <source>
        <dbReference type="Proteomes" id="UP001500620"/>
    </source>
</evidence>
<dbReference type="EMBL" id="BAABAT010000009">
    <property type="protein sequence ID" value="GAA4250187.1"/>
    <property type="molecule type" value="Genomic_DNA"/>
</dbReference>
<protein>
    <submittedName>
        <fullName evidence="2">Uncharacterized protein</fullName>
    </submittedName>
</protein>
<evidence type="ECO:0000313" key="2">
    <source>
        <dbReference type="EMBL" id="GAA4250187.1"/>
    </source>
</evidence>
<feature type="region of interest" description="Disordered" evidence="1">
    <location>
        <begin position="1"/>
        <end position="25"/>
    </location>
</feature>